<feature type="transmembrane region" description="Helical" evidence="1">
    <location>
        <begin position="189"/>
        <end position="210"/>
    </location>
</feature>
<proteinExistence type="predicted"/>
<feature type="transmembrane region" description="Helical" evidence="1">
    <location>
        <begin position="57"/>
        <end position="81"/>
    </location>
</feature>
<dbReference type="InterPro" id="IPR058581">
    <property type="entry name" value="TM_HPP"/>
</dbReference>
<keyword evidence="4" id="KW-1185">Reference proteome</keyword>
<keyword evidence="1" id="KW-1133">Transmembrane helix</keyword>
<keyword evidence="1" id="KW-0812">Transmembrane</keyword>
<protein>
    <recommendedName>
        <fullName evidence="2">HPP transmembrane region domain-containing protein</fullName>
    </recommendedName>
</protein>
<dbReference type="STRING" id="573508.A0A1E3BG27"/>
<keyword evidence="1" id="KW-0472">Membrane</keyword>
<dbReference type="OrthoDB" id="2016548at2759"/>
<evidence type="ECO:0000256" key="1">
    <source>
        <dbReference type="SAM" id="Phobius"/>
    </source>
</evidence>
<dbReference type="Pfam" id="PF04982">
    <property type="entry name" value="TM_HPP"/>
    <property type="match status" value="1"/>
</dbReference>
<reference evidence="3 4" key="1">
    <citation type="journal article" date="2016" name="BMC Genomics">
        <title>Comparative genomic and transcriptomic analyses of the Fuzhuan brick tea-fermentation fungus Aspergillus cristatus.</title>
        <authorList>
            <person name="Ge Y."/>
            <person name="Wang Y."/>
            <person name="Liu Y."/>
            <person name="Tan Y."/>
            <person name="Ren X."/>
            <person name="Zhang X."/>
            <person name="Hyde K.D."/>
            <person name="Liu Y."/>
            <person name="Liu Z."/>
        </authorList>
    </citation>
    <scope>NUCLEOTIDE SEQUENCE [LARGE SCALE GENOMIC DNA]</scope>
    <source>
        <strain evidence="3 4">GZAAS20.1005</strain>
    </source>
</reference>
<feature type="transmembrane region" description="Helical" evidence="1">
    <location>
        <begin position="122"/>
        <end position="139"/>
    </location>
</feature>
<dbReference type="EMBL" id="JXNT01000005">
    <property type="protein sequence ID" value="ODM19356.1"/>
    <property type="molecule type" value="Genomic_DNA"/>
</dbReference>
<accession>A0A1E3BG27</accession>
<feature type="transmembrane region" description="Helical" evidence="1">
    <location>
        <begin position="93"/>
        <end position="110"/>
    </location>
</feature>
<name>A0A1E3BG27_ASPCR</name>
<feature type="transmembrane region" description="Helical" evidence="1">
    <location>
        <begin position="151"/>
        <end position="169"/>
    </location>
</feature>
<dbReference type="VEuPathDB" id="FungiDB:SI65_05974"/>
<evidence type="ECO:0000313" key="4">
    <source>
        <dbReference type="Proteomes" id="UP000094569"/>
    </source>
</evidence>
<organism evidence="3 4">
    <name type="scientific">Aspergillus cristatus</name>
    <name type="common">Chinese Fuzhuan brick tea-fermentation fungus</name>
    <name type="synonym">Eurotium cristatum</name>
    <dbReference type="NCBI Taxonomy" id="573508"/>
    <lineage>
        <taxon>Eukaryota</taxon>
        <taxon>Fungi</taxon>
        <taxon>Dikarya</taxon>
        <taxon>Ascomycota</taxon>
        <taxon>Pezizomycotina</taxon>
        <taxon>Eurotiomycetes</taxon>
        <taxon>Eurotiomycetidae</taxon>
        <taxon>Eurotiales</taxon>
        <taxon>Aspergillaceae</taxon>
        <taxon>Aspergillus</taxon>
        <taxon>Aspergillus subgen. Aspergillus</taxon>
    </lineage>
</organism>
<dbReference type="PANTHER" id="PTHR33741">
    <property type="entry name" value="TRANSMEMBRANE PROTEIN DDB_G0269096-RELATED"/>
    <property type="match status" value="1"/>
</dbReference>
<feature type="domain" description="HPP transmembrane region" evidence="2">
    <location>
        <begin position="60"/>
        <end position="218"/>
    </location>
</feature>
<dbReference type="PANTHER" id="PTHR33741:SF5">
    <property type="entry name" value="TRANSMEMBRANE PROTEIN DDB_G0269096-RELATED"/>
    <property type="match status" value="1"/>
</dbReference>
<sequence>MPEVHSHSPSKSRVDWSRWHFDIDNYLNRFFPAPPWRWVPQPISHFLGYRGDQSPRAIGNLVIAFWALIGVFCGVSVTMSVSMRVPAFQRHNAPLIIASMGAAAVLQFALIDSPFAQPRNAILGQVIASAIGVGMAKLFALNPHAEALPELSAPLACAIVTAIMVLTNTSHPPAGATAMLAVTEGADMGWWLIPVVVLESTLMVAVACLINNIQRRYPAYWWTPVALSRKREEDVEKAKKEEAEVISSSSSVKESLSEQPIQIVIRRDEVIMPDNIWITAEEREVLETISNRLR</sequence>
<dbReference type="InterPro" id="IPR007065">
    <property type="entry name" value="HPP"/>
</dbReference>
<dbReference type="Proteomes" id="UP000094569">
    <property type="component" value="Unassembled WGS sequence"/>
</dbReference>
<comment type="caution">
    <text evidence="3">The sequence shown here is derived from an EMBL/GenBank/DDBJ whole genome shotgun (WGS) entry which is preliminary data.</text>
</comment>
<evidence type="ECO:0000259" key="2">
    <source>
        <dbReference type="Pfam" id="PF04982"/>
    </source>
</evidence>
<gene>
    <name evidence="3" type="ORF">SI65_05974</name>
</gene>
<dbReference type="AlphaFoldDB" id="A0A1E3BG27"/>
<evidence type="ECO:0000313" key="3">
    <source>
        <dbReference type="EMBL" id="ODM19356.1"/>
    </source>
</evidence>